<evidence type="ECO:0000256" key="2">
    <source>
        <dbReference type="ARBA" id="ARBA00022692"/>
    </source>
</evidence>
<evidence type="ECO:0000256" key="3">
    <source>
        <dbReference type="ARBA" id="ARBA00022725"/>
    </source>
</evidence>
<dbReference type="GO" id="GO:0005886">
    <property type="term" value="C:plasma membrane"/>
    <property type="evidence" value="ECO:0007669"/>
    <property type="project" value="UniProtKB-ARBA"/>
</dbReference>
<keyword evidence="3" id="KW-0716">Sensory transduction</keyword>
<keyword evidence="7" id="KW-0675">Receptor</keyword>
<dbReference type="Pfam" id="PF13853">
    <property type="entry name" value="7tm_4"/>
    <property type="match status" value="1"/>
</dbReference>
<dbReference type="SUPFAM" id="SSF81321">
    <property type="entry name" value="Family A G protein-coupled receptor-like"/>
    <property type="match status" value="2"/>
</dbReference>
<dbReference type="GO" id="GO:0004984">
    <property type="term" value="F:olfactory receptor activity"/>
    <property type="evidence" value="ECO:0007669"/>
    <property type="project" value="InterPro"/>
</dbReference>
<proteinExistence type="predicted"/>
<reference evidence="11 12" key="1">
    <citation type="journal article" date="2023" name="J. Hered.">
        <title>Chromosome-level genome of the wood stork (Mycteria americana) provides insight into avian chromosome evolution.</title>
        <authorList>
            <person name="Flamio R. Jr."/>
            <person name="Ramstad K.M."/>
        </authorList>
    </citation>
    <scope>NUCLEOTIDE SEQUENCE [LARGE SCALE GENOMIC DNA]</scope>
    <source>
        <strain evidence="11">JAX WOST 10</strain>
    </source>
</reference>
<dbReference type="Gene3D" id="1.20.1070.10">
    <property type="entry name" value="Rhodopsin 7-helix transmembrane proteins"/>
    <property type="match status" value="2"/>
</dbReference>
<feature type="transmembrane region" description="Helical" evidence="9">
    <location>
        <begin position="363"/>
        <end position="381"/>
    </location>
</feature>
<keyword evidence="2 9" id="KW-0812">Transmembrane</keyword>
<accession>A0AAN7MMF5</accession>
<dbReference type="InterPro" id="IPR050427">
    <property type="entry name" value="Olfactory_Receptors"/>
</dbReference>
<feature type="transmembrane region" description="Helical" evidence="9">
    <location>
        <begin position="77"/>
        <end position="97"/>
    </location>
</feature>
<feature type="transmembrane region" description="Helical" evidence="9">
    <location>
        <begin position="328"/>
        <end position="351"/>
    </location>
</feature>
<protein>
    <recommendedName>
        <fullName evidence="10">G-protein coupled receptors family 1 profile domain-containing protein</fullName>
    </recommendedName>
</protein>
<dbReference type="PRINTS" id="PR00237">
    <property type="entry name" value="GPCRRHODOPSN"/>
</dbReference>
<feature type="transmembrane region" description="Helical" evidence="9">
    <location>
        <begin position="109"/>
        <end position="132"/>
    </location>
</feature>
<feature type="domain" description="G-protein coupled receptors family 1 profile" evidence="10">
    <location>
        <begin position="59"/>
        <end position="379"/>
    </location>
</feature>
<feature type="transmembrane region" description="Helical" evidence="9">
    <location>
        <begin position="548"/>
        <end position="573"/>
    </location>
</feature>
<dbReference type="CDD" id="cd15939">
    <property type="entry name" value="7tmA_OR4A-like"/>
    <property type="match status" value="2"/>
</dbReference>
<evidence type="ECO:0000256" key="4">
    <source>
        <dbReference type="ARBA" id="ARBA00022989"/>
    </source>
</evidence>
<evidence type="ECO:0000256" key="5">
    <source>
        <dbReference type="ARBA" id="ARBA00023040"/>
    </source>
</evidence>
<dbReference type="PRINTS" id="PR00245">
    <property type="entry name" value="OLFACTORYR"/>
</dbReference>
<dbReference type="AlphaFoldDB" id="A0AAN7MMF5"/>
<evidence type="ECO:0000256" key="1">
    <source>
        <dbReference type="ARBA" id="ARBA00004141"/>
    </source>
</evidence>
<keyword evidence="4 9" id="KW-1133">Transmembrane helix</keyword>
<keyword evidence="6 9" id="KW-0472">Membrane</keyword>
<feature type="transmembrane region" description="Helical" evidence="9">
    <location>
        <begin position="638"/>
        <end position="660"/>
    </location>
</feature>
<evidence type="ECO:0000256" key="9">
    <source>
        <dbReference type="SAM" id="Phobius"/>
    </source>
</evidence>
<keyword evidence="5" id="KW-0297">G-protein coupled receptor</keyword>
<feature type="transmembrane region" description="Helical" evidence="9">
    <location>
        <begin position="224"/>
        <end position="243"/>
    </location>
</feature>
<dbReference type="Pfam" id="PF00001">
    <property type="entry name" value="7tm_1"/>
    <property type="match status" value="1"/>
</dbReference>
<dbReference type="GO" id="GO:0004930">
    <property type="term" value="F:G protein-coupled receptor activity"/>
    <property type="evidence" value="ECO:0007669"/>
    <property type="project" value="UniProtKB-KW"/>
</dbReference>
<comment type="subcellular location">
    <subcellularLocation>
        <location evidence="1">Membrane</location>
        <topology evidence="1">Multi-pass membrane protein</topology>
    </subcellularLocation>
</comment>
<evidence type="ECO:0000256" key="7">
    <source>
        <dbReference type="ARBA" id="ARBA00023170"/>
    </source>
</evidence>
<evidence type="ECO:0000256" key="8">
    <source>
        <dbReference type="ARBA" id="ARBA00023224"/>
    </source>
</evidence>
<gene>
    <name evidence="11" type="ORF">QYF61_005781</name>
</gene>
<evidence type="ECO:0000313" key="12">
    <source>
        <dbReference type="Proteomes" id="UP001333110"/>
    </source>
</evidence>
<dbReference type="InterPro" id="IPR000276">
    <property type="entry name" value="GPCR_Rhodpsn"/>
</dbReference>
<evidence type="ECO:0000259" key="10">
    <source>
        <dbReference type="PROSITE" id="PS50262"/>
    </source>
</evidence>
<evidence type="ECO:0000256" key="6">
    <source>
        <dbReference type="ARBA" id="ARBA00023136"/>
    </source>
</evidence>
<keyword evidence="8" id="KW-0807">Transducer</keyword>
<organism evidence="11 12">
    <name type="scientific">Mycteria americana</name>
    <name type="common">Wood stork</name>
    <dbReference type="NCBI Taxonomy" id="33587"/>
    <lineage>
        <taxon>Eukaryota</taxon>
        <taxon>Metazoa</taxon>
        <taxon>Chordata</taxon>
        <taxon>Craniata</taxon>
        <taxon>Vertebrata</taxon>
        <taxon>Euteleostomi</taxon>
        <taxon>Archelosauria</taxon>
        <taxon>Archosauria</taxon>
        <taxon>Dinosauria</taxon>
        <taxon>Saurischia</taxon>
        <taxon>Theropoda</taxon>
        <taxon>Coelurosauria</taxon>
        <taxon>Aves</taxon>
        <taxon>Neognathae</taxon>
        <taxon>Neoaves</taxon>
        <taxon>Aequornithes</taxon>
        <taxon>Ciconiiformes</taxon>
        <taxon>Ciconiidae</taxon>
        <taxon>Mycteria</taxon>
    </lineage>
</organism>
<dbReference type="Proteomes" id="UP001333110">
    <property type="component" value="Unassembled WGS sequence"/>
</dbReference>
<dbReference type="PROSITE" id="PS50262">
    <property type="entry name" value="G_PROTEIN_RECEP_F1_2"/>
    <property type="match status" value="2"/>
</dbReference>
<feature type="transmembrane region" description="Helical" evidence="9">
    <location>
        <begin position="164"/>
        <end position="187"/>
    </location>
</feature>
<feature type="transmembrane region" description="Helical" evidence="9">
    <location>
        <begin position="427"/>
        <end position="444"/>
    </location>
</feature>
<evidence type="ECO:0000313" key="11">
    <source>
        <dbReference type="EMBL" id="KAK4808464.1"/>
    </source>
</evidence>
<sequence>MVGLDDLKGCILHIATQLINMENASSVKEFILVGLSENQGVQKICFVMFLFFCMIIVAGNLLIVITVISSQHLNSPMYFFLSYLSFVDICYSSITAPKMIADFFVENKTISFVGCIAQLFGVHFLGLSKIFILTVMAYDCYRAICRPLHYSTLMTRHVCGQMVMGSWVGGFMHSMVQTLLTSCLLFCGPNKIDHYFGDVPPLLQLACTNTYALGIIVVANSRMTPLSCFFILVMSYIVILVSLKSQMSKEQPRDVSIANELAHDDHAFRTKFRHVSIAIELAYNVGALRTNFRHMGCMHLTSSGSSSGPGYWPHYPSIRAASQNQDKALSTFGSHITMVILFFRLCTFTYICPSSDLSEDKSVAVFYTVITPMLNPLICTLRNKEVKSAMKKLWSGKMRSPVYMASVENKSNVTEFILHGLMQDEKVAKVCFSLFLVFYATIILGNNSETIITIKSSEQLEFPMYSFLNYLSFVDFSYSTVTAHKLIYDLLVEKKTIPFVGCIVQLFVVHFFGCTEIFLLTVMAYDCCIAICKPLHYTNIVNKHVCGWLVAASWVGGFVHSVVQILLTIQLLFCGRNEIDHYFCDVHPLLKLACADTYIVGATVVANSGLISLSCFVVLLVSYVVMRTRSSNGHLKELSTCSSDITVVILFFGPCIFIYMCPSTTFTVDKMVPVFYTIITPMINPFENLIPNLHTPK</sequence>
<comment type="caution">
    <text evidence="11">The sequence shown here is derived from an EMBL/GenBank/DDBJ whole genome shotgun (WGS) entry which is preliminary data.</text>
</comment>
<feature type="domain" description="G-protein coupled receptors family 1 profile" evidence="10">
    <location>
        <begin position="446"/>
        <end position="694"/>
    </location>
</feature>
<keyword evidence="3" id="KW-0552">Olfaction</keyword>
<dbReference type="InterPro" id="IPR017452">
    <property type="entry name" value="GPCR_Rhodpsn_7TM"/>
</dbReference>
<feature type="transmembrane region" description="Helical" evidence="9">
    <location>
        <begin position="44"/>
        <end position="65"/>
    </location>
</feature>
<keyword evidence="12" id="KW-1185">Reference proteome</keyword>
<name>A0AAN7MMF5_MYCAM</name>
<dbReference type="EMBL" id="JAUNZN010000024">
    <property type="protein sequence ID" value="KAK4808464.1"/>
    <property type="molecule type" value="Genomic_DNA"/>
</dbReference>
<dbReference type="FunFam" id="1.20.1070.10:FF:000007">
    <property type="entry name" value="Olfactory receptor"/>
    <property type="match status" value="2"/>
</dbReference>
<dbReference type="PANTHER" id="PTHR48002">
    <property type="entry name" value="OLFACTORY RECEPTOR"/>
    <property type="match status" value="1"/>
</dbReference>
<feature type="transmembrane region" description="Helical" evidence="9">
    <location>
        <begin position="598"/>
        <end position="626"/>
    </location>
</feature>
<dbReference type="InterPro" id="IPR000725">
    <property type="entry name" value="Olfact_rcpt"/>
</dbReference>